<dbReference type="AlphaFoldDB" id="E3J3Q8"/>
<accession>E3J3Q8</accession>
<feature type="domain" description="ABC transmembrane type-1" evidence="8">
    <location>
        <begin position="95"/>
        <end position="298"/>
    </location>
</feature>
<dbReference type="InterPro" id="IPR045621">
    <property type="entry name" value="BPD_transp_1_N"/>
</dbReference>
<keyword evidence="6 7" id="KW-0472">Membrane</keyword>
<keyword evidence="5 7" id="KW-1133">Transmembrane helix</keyword>
<feature type="transmembrane region" description="Helical" evidence="7">
    <location>
        <begin position="7"/>
        <end position="30"/>
    </location>
</feature>
<gene>
    <name evidence="9" type="ordered locus">FraEuI1c_1328</name>
</gene>
<keyword evidence="3" id="KW-1003">Cell membrane</keyword>
<evidence type="ECO:0000313" key="10">
    <source>
        <dbReference type="Proteomes" id="UP000002484"/>
    </source>
</evidence>
<reference evidence="9 10" key="1">
    <citation type="submission" date="2010-10" db="EMBL/GenBank/DDBJ databases">
        <title>Complete sequence of Frankia sp. EuI1c.</title>
        <authorList>
            <consortium name="US DOE Joint Genome Institute"/>
            <person name="Lucas S."/>
            <person name="Copeland A."/>
            <person name="Lapidus A."/>
            <person name="Cheng J.-F."/>
            <person name="Bruce D."/>
            <person name="Goodwin L."/>
            <person name="Pitluck S."/>
            <person name="Chertkov O."/>
            <person name="Detter J.C."/>
            <person name="Han C."/>
            <person name="Tapia R."/>
            <person name="Land M."/>
            <person name="Hauser L."/>
            <person name="Jeffries C."/>
            <person name="Kyrpides N."/>
            <person name="Ivanova N."/>
            <person name="Mikhailova N."/>
            <person name="Beauchemin N."/>
            <person name="Sen A."/>
            <person name="Sur S.A."/>
            <person name="Gtari M."/>
            <person name="Wall L."/>
            <person name="Tisa L."/>
            <person name="Woyke T."/>
        </authorList>
    </citation>
    <scope>NUCLEOTIDE SEQUENCE [LARGE SCALE GENOMIC DNA]</scope>
    <source>
        <strain evidence="10">DSM 45817 / CECT 9037 / EuI1c</strain>
    </source>
</reference>
<evidence type="ECO:0000256" key="7">
    <source>
        <dbReference type="RuleBase" id="RU363032"/>
    </source>
</evidence>
<dbReference type="GO" id="GO:0005886">
    <property type="term" value="C:plasma membrane"/>
    <property type="evidence" value="ECO:0007669"/>
    <property type="project" value="UniProtKB-SubCell"/>
</dbReference>
<dbReference type="Proteomes" id="UP000002484">
    <property type="component" value="Chromosome"/>
</dbReference>
<proteinExistence type="inferred from homology"/>
<dbReference type="PANTHER" id="PTHR43163">
    <property type="entry name" value="DIPEPTIDE TRANSPORT SYSTEM PERMEASE PROTEIN DPPB-RELATED"/>
    <property type="match status" value="1"/>
</dbReference>
<dbReference type="Pfam" id="PF19300">
    <property type="entry name" value="BPD_transp_1_N"/>
    <property type="match status" value="1"/>
</dbReference>
<dbReference type="PROSITE" id="PS50928">
    <property type="entry name" value="ABC_TM1"/>
    <property type="match status" value="1"/>
</dbReference>
<dbReference type="eggNOG" id="COG0601">
    <property type="taxonomic scope" value="Bacteria"/>
</dbReference>
<evidence type="ECO:0000256" key="1">
    <source>
        <dbReference type="ARBA" id="ARBA00004651"/>
    </source>
</evidence>
<dbReference type="PANTHER" id="PTHR43163:SF3">
    <property type="entry name" value="PEPTIDE ABC TRANSPORTER PERMEASE PROTEIN"/>
    <property type="match status" value="1"/>
</dbReference>
<comment type="similarity">
    <text evidence="7">Belongs to the binding-protein-dependent transport system permease family.</text>
</comment>
<dbReference type="EMBL" id="CP002299">
    <property type="protein sequence ID" value="ADP79395.1"/>
    <property type="molecule type" value="Genomic_DNA"/>
</dbReference>
<evidence type="ECO:0000256" key="6">
    <source>
        <dbReference type="ARBA" id="ARBA00023136"/>
    </source>
</evidence>
<evidence type="ECO:0000256" key="4">
    <source>
        <dbReference type="ARBA" id="ARBA00022692"/>
    </source>
</evidence>
<organism evidence="9 10">
    <name type="scientific">Pseudofrankia inefficax (strain DSM 45817 / CECT 9037 / DDB 130130 / EuI1c)</name>
    <name type="common">Frankia inefficax</name>
    <dbReference type="NCBI Taxonomy" id="298654"/>
    <lineage>
        <taxon>Bacteria</taxon>
        <taxon>Bacillati</taxon>
        <taxon>Actinomycetota</taxon>
        <taxon>Actinomycetes</taxon>
        <taxon>Frankiales</taxon>
        <taxon>Frankiaceae</taxon>
        <taxon>Pseudofrankia</taxon>
    </lineage>
</organism>
<feature type="transmembrane region" description="Helical" evidence="7">
    <location>
        <begin position="131"/>
        <end position="156"/>
    </location>
</feature>
<dbReference type="SUPFAM" id="SSF161098">
    <property type="entry name" value="MetI-like"/>
    <property type="match status" value="1"/>
</dbReference>
<feature type="transmembrane region" description="Helical" evidence="7">
    <location>
        <begin position="233"/>
        <end position="259"/>
    </location>
</feature>
<evidence type="ECO:0000259" key="8">
    <source>
        <dbReference type="PROSITE" id="PS50928"/>
    </source>
</evidence>
<dbReference type="Pfam" id="PF00528">
    <property type="entry name" value="BPD_transp_1"/>
    <property type="match status" value="1"/>
</dbReference>
<evidence type="ECO:0000256" key="2">
    <source>
        <dbReference type="ARBA" id="ARBA00022448"/>
    </source>
</evidence>
<dbReference type="InterPro" id="IPR000515">
    <property type="entry name" value="MetI-like"/>
</dbReference>
<name>E3J3Q8_PSEI1</name>
<evidence type="ECO:0000256" key="3">
    <source>
        <dbReference type="ARBA" id="ARBA00022475"/>
    </source>
</evidence>
<dbReference type="OrthoDB" id="9778910at2"/>
<dbReference type="CDD" id="cd06261">
    <property type="entry name" value="TM_PBP2"/>
    <property type="match status" value="1"/>
</dbReference>
<dbReference type="GO" id="GO:0055085">
    <property type="term" value="P:transmembrane transport"/>
    <property type="evidence" value="ECO:0007669"/>
    <property type="project" value="InterPro"/>
</dbReference>
<dbReference type="KEGG" id="fri:FraEuI1c_1328"/>
<keyword evidence="4 7" id="KW-0812">Transmembrane</keyword>
<keyword evidence="2 7" id="KW-0813">Transport</keyword>
<comment type="subcellular location">
    <subcellularLocation>
        <location evidence="1 7">Cell membrane</location>
        <topology evidence="1 7">Multi-pass membrane protein</topology>
    </subcellularLocation>
</comment>
<evidence type="ECO:0000256" key="5">
    <source>
        <dbReference type="ARBA" id="ARBA00022989"/>
    </source>
</evidence>
<dbReference type="STRING" id="298654.FraEuI1c_1328"/>
<dbReference type="InterPro" id="IPR035906">
    <property type="entry name" value="MetI-like_sf"/>
</dbReference>
<dbReference type="InParanoid" id="E3J3Q8"/>
<evidence type="ECO:0000313" key="9">
    <source>
        <dbReference type="EMBL" id="ADP79395.1"/>
    </source>
</evidence>
<feature type="transmembrane region" description="Helical" evidence="7">
    <location>
        <begin position="99"/>
        <end position="119"/>
    </location>
</feature>
<protein>
    <submittedName>
        <fullName evidence="9">Binding-protein-dependent transport systems inner membrane component</fullName>
    </submittedName>
</protein>
<sequence length="316" mass="34114">MLRLIAIRLVVIPLVLLAVSVGVFFLVQVVPGQPGRVVLGPYATQQQVALWQHRQGLDGSVVARYLRWIGGFARGRWGTSLSLGVPVRPLVLGRLGNSILLGLFALLVTTPVAIGIGLWQAHRLGRRSDRVLTLVGVTLSSIPEFVSGVILLILFAVELHWFPVDSQLAWSGLDRVRGMLLPAVAVAVASFGHTSRMMRSTTTEVLGSAHYRTAVLNGVPPGRLLRRHVLRNALIPTTAVLGNQAAFMLGGLVIVEILFNYPGLGQLLVDSVVNKDIFVLEACTLVAALVSMLVILTADVAYRLLDPRVRSSPDGR</sequence>
<feature type="transmembrane region" description="Helical" evidence="7">
    <location>
        <begin position="176"/>
        <end position="192"/>
    </location>
</feature>
<feature type="transmembrane region" description="Helical" evidence="7">
    <location>
        <begin position="279"/>
        <end position="302"/>
    </location>
</feature>
<dbReference type="HOGENOM" id="CLU_036879_0_1_11"/>
<keyword evidence="10" id="KW-1185">Reference proteome</keyword>
<dbReference type="RefSeq" id="WP_013422515.1">
    <property type="nucleotide sequence ID" value="NC_014666.1"/>
</dbReference>
<dbReference type="Gene3D" id="1.10.3720.10">
    <property type="entry name" value="MetI-like"/>
    <property type="match status" value="1"/>
</dbReference>